<keyword evidence="2" id="KW-1185">Reference proteome</keyword>
<sequence length="130" mass="14998">MTIEDQWICHRWRGHGDVLNKATDADRRNPLTNLPPLITSEWLNKPRELRAKTCATADDAVAWLETEVNAVSPQIKEPGAWSRFTTSIEDFRDRLTAFRPVTVSYWLVDNTRLDLNVTPSRWREPEAPPS</sequence>
<evidence type="ECO:0000313" key="2">
    <source>
        <dbReference type="Proteomes" id="UP000548476"/>
    </source>
</evidence>
<protein>
    <submittedName>
        <fullName evidence="1">Uncharacterized protein</fullName>
    </submittedName>
</protein>
<dbReference type="EMBL" id="JACHGT010000021">
    <property type="protein sequence ID" value="MBB6039329.1"/>
    <property type="molecule type" value="Genomic_DNA"/>
</dbReference>
<gene>
    <name evidence="1" type="ORF">HNR73_007223</name>
</gene>
<evidence type="ECO:0000313" key="1">
    <source>
        <dbReference type="EMBL" id="MBB6039329.1"/>
    </source>
</evidence>
<organism evidence="1 2">
    <name type="scientific">Phytomonospora endophytica</name>
    <dbReference type="NCBI Taxonomy" id="714109"/>
    <lineage>
        <taxon>Bacteria</taxon>
        <taxon>Bacillati</taxon>
        <taxon>Actinomycetota</taxon>
        <taxon>Actinomycetes</taxon>
        <taxon>Micromonosporales</taxon>
        <taxon>Micromonosporaceae</taxon>
        <taxon>Phytomonospora</taxon>
    </lineage>
</organism>
<dbReference type="RefSeq" id="WP_184792422.1">
    <property type="nucleotide sequence ID" value="NZ_BONT01000077.1"/>
</dbReference>
<dbReference type="AlphaFoldDB" id="A0A841G3P3"/>
<name>A0A841G3P3_9ACTN</name>
<accession>A0A841G3P3</accession>
<reference evidence="1 2" key="1">
    <citation type="submission" date="2020-08" db="EMBL/GenBank/DDBJ databases">
        <title>Genomic Encyclopedia of Type Strains, Phase IV (KMG-IV): sequencing the most valuable type-strain genomes for metagenomic binning, comparative biology and taxonomic classification.</title>
        <authorList>
            <person name="Goeker M."/>
        </authorList>
    </citation>
    <scope>NUCLEOTIDE SEQUENCE [LARGE SCALE GENOMIC DNA]</scope>
    <source>
        <strain evidence="1 2">YIM 65646</strain>
    </source>
</reference>
<dbReference type="Proteomes" id="UP000548476">
    <property type="component" value="Unassembled WGS sequence"/>
</dbReference>
<comment type="caution">
    <text evidence="1">The sequence shown here is derived from an EMBL/GenBank/DDBJ whole genome shotgun (WGS) entry which is preliminary data.</text>
</comment>
<proteinExistence type="predicted"/>